<keyword evidence="7" id="KW-0233">DNA recombination</keyword>
<dbReference type="InterPro" id="IPR044068">
    <property type="entry name" value="CB"/>
</dbReference>
<dbReference type="Gene3D" id="1.10.443.10">
    <property type="entry name" value="Intergrase catalytic core"/>
    <property type="match status" value="1"/>
</dbReference>
<keyword evidence="5" id="KW-0229">DNA integration</keyword>
<feature type="domain" description="Tyr recombinase" evidence="10">
    <location>
        <begin position="123"/>
        <end position="311"/>
    </location>
</feature>
<keyword evidence="13" id="KW-1185">Reference proteome</keyword>
<comment type="caution">
    <text evidence="12">The sequence shown here is derived from an EMBL/GenBank/DDBJ whole genome shotgun (WGS) entry which is preliminary data.</text>
</comment>
<dbReference type="InterPro" id="IPR050090">
    <property type="entry name" value="Tyrosine_recombinase_XerCD"/>
</dbReference>
<evidence type="ECO:0000256" key="2">
    <source>
        <dbReference type="ARBA" id="ARBA00022490"/>
    </source>
</evidence>
<dbReference type="PROSITE" id="PS51900">
    <property type="entry name" value="CB"/>
    <property type="match status" value="1"/>
</dbReference>
<evidence type="ECO:0000259" key="10">
    <source>
        <dbReference type="PROSITE" id="PS51898"/>
    </source>
</evidence>
<evidence type="ECO:0000256" key="3">
    <source>
        <dbReference type="ARBA" id="ARBA00022618"/>
    </source>
</evidence>
<evidence type="ECO:0000256" key="1">
    <source>
        <dbReference type="ARBA" id="ARBA00004496"/>
    </source>
</evidence>
<keyword evidence="8" id="KW-0131">Cell cycle</keyword>
<name>A0ABR6BRJ5_9PSEU</name>
<keyword evidence="3" id="KW-0132">Cell division</keyword>
<feature type="domain" description="Core-binding (CB)" evidence="11">
    <location>
        <begin position="1"/>
        <end position="98"/>
    </location>
</feature>
<evidence type="ECO:0000256" key="7">
    <source>
        <dbReference type="ARBA" id="ARBA00023172"/>
    </source>
</evidence>
<dbReference type="InterPro" id="IPR013762">
    <property type="entry name" value="Integrase-like_cat_sf"/>
</dbReference>
<reference evidence="12 13" key="1">
    <citation type="submission" date="2020-08" db="EMBL/GenBank/DDBJ databases">
        <title>Genomic Encyclopedia of Archaeal and Bacterial Type Strains, Phase II (KMG-II): from individual species to whole genera.</title>
        <authorList>
            <person name="Goeker M."/>
        </authorList>
    </citation>
    <scope>NUCLEOTIDE SEQUENCE [LARGE SCALE GENOMIC DNA]</scope>
    <source>
        <strain evidence="12 13">DSM 43850</strain>
    </source>
</reference>
<dbReference type="SUPFAM" id="SSF56349">
    <property type="entry name" value="DNA breaking-rejoining enzymes"/>
    <property type="match status" value="1"/>
</dbReference>
<dbReference type="EMBL" id="JACJID010000005">
    <property type="protein sequence ID" value="MBA8929545.1"/>
    <property type="molecule type" value="Genomic_DNA"/>
</dbReference>
<dbReference type="PANTHER" id="PTHR30349">
    <property type="entry name" value="PHAGE INTEGRASE-RELATED"/>
    <property type="match status" value="1"/>
</dbReference>
<dbReference type="InterPro" id="IPR002104">
    <property type="entry name" value="Integrase_catalytic"/>
</dbReference>
<evidence type="ECO:0000259" key="11">
    <source>
        <dbReference type="PROSITE" id="PS51900"/>
    </source>
</evidence>
<keyword evidence="2" id="KW-0963">Cytoplasm</keyword>
<dbReference type="InterPro" id="IPR011010">
    <property type="entry name" value="DNA_brk_join_enz"/>
</dbReference>
<dbReference type="RefSeq" id="WP_182839457.1">
    <property type="nucleotide sequence ID" value="NZ_BAAABQ010000017.1"/>
</dbReference>
<protein>
    <submittedName>
        <fullName evidence="12">Site-specific recombinase XerD</fullName>
    </submittedName>
</protein>
<dbReference type="PANTHER" id="PTHR30349:SF77">
    <property type="entry name" value="TYROSINE RECOMBINASE XERC"/>
    <property type="match status" value="1"/>
</dbReference>
<dbReference type="InterPro" id="IPR010998">
    <property type="entry name" value="Integrase_recombinase_N"/>
</dbReference>
<evidence type="ECO:0000256" key="8">
    <source>
        <dbReference type="ARBA" id="ARBA00023306"/>
    </source>
</evidence>
<dbReference type="Pfam" id="PF02899">
    <property type="entry name" value="Phage_int_SAM_1"/>
    <property type="match status" value="1"/>
</dbReference>
<dbReference type="InterPro" id="IPR004107">
    <property type="entry name" value="Integrase_SAM-like_N"/>
</dbReference>
<keyword evidence="4" id="KW-0159">Chromosome partition</keyword>
<accession>A0ABR6BRJ5</accession>
<proteinExistence type="predicted"/>
<organism evidence="12 13">
    <name type="scientific">Kutzneria viridogrisea</name>
    <dbReference type="NCBI Taxonomy" id="47990"/>
    <lineage>
        <taxon>Bacteria</taxon>
        <taxon>Bacillati</taxon>
        <taxon>Actinomycetota</taxon>
        <taxon>Actinomycetes</taxon>
        <taxon>Pseudonocardiales</taxon>
        <taxon>Pseudonocardiaceae</taxon>
        <taxon>Kutzneria</taxon>
    </lineage>
</organism>
<gene>
    <name evidence="12" type="ORF">BC739_006763</name>
</gene>
<dbReference type="PROSITE" id="PS51898">
    <property type="entry name" value="TYR_RECOMBINASE"/>
    <property type="match status" value="1"/>
</dbReference>
<sequence length="318" mass="36780">MIENGEDWLDEWSISIRPRRTPETVRRYVVHVRAFFTWMSERYPEVREAEGVSKSHVRSWLAYLADEGKTTKSGRAPMSPGTVRLRGICLILFYRYVYTECELPTDRNPTLDIELPYIDPEKTPVKPISDDSLAALLKSMSGRSFLDLRDTAIVRLFIDTGMRRIELCRLDLDHVDHRAKEVRVHGKGDKFRVLPFSDNTSLALRRYLRVRETHGLAKVSRVFFLSYAARTEHGRLSPNSMNEMLEKRARNAGIVHIHPHAIRHSWALDLEEAGLSGPQLEVLGGWSSRSVMVRRYTNHNRDKRAVDNARKLARGDRF</sequence>
<evidence type="ECO:0000256" key="9">
    <source>
        <dbReference type="PROSITE-ProRule" id="PRU01248"/>
    </source>
</evidence>
<comment type="subcellular location">
    <subcellularLocation>
        <location evidence="1">Cytoplasm</location>
    </subcellularLocation>
</comment>
<evidence type="ECO:0000256" key="4">
    <source>
        <dbReference type="ARBA" id="ARBA00022829"/>
    </source>
</evidence>
<evidence type="ECO:0000313" key="12">
    <source>
        <dbReference type="EMBL" id="MBA8929545.1"/>
    </source>
</evidence>
<evidence type="ECO:0000256" key="6">
    <source>
        <dbReference type="ARBA" id="ARBA00023125"/>
    </source>
</evidence>
<dbReference type="Pfam" id="PF00589">
    <property type="entry name" value="Phage_integrase"/>
    <property type="match status" value="1"/>
</dbReference>
<dbReference type="Proteomes" id="UP000517916">
    <property type="component" value="Unassembled WGS sequence"/>
</dbReference>
<evidence type="ECO:0000256" key="5">
    <source>
        <dbReference type="ARBA" id="ARBA00022908"/>
    </source>
</evidence>
<dbReference type="Gene3D" id="1.10.150.130">
    <property type="match status" value="1"/>
</dbReference>
<evidence type="ECO:0000313" key="13">
    <source>
        <dbReference type="Proteomes" id="UP000517916"/>
    </source>
</evidence>
<keyword evidence="6 9" id="KW-0238">DNA-binding</keyword>